<sequence length="212" mass="23662">MLDLFKVDKQLAFYGAYHRNKWNILVHVVFVPVIVWTGGVFFANLTPPAFIPFVSYPINEYLLAETNWATLVASAFLLYYLILEPLGALLFFPQIFLTVLTATAFARHNPSQLSISLALHVLSWIAQFVSHTVAEKRAPALLDNILGATVLAPFFVHLENLFFLGYKPDLHRRIQNLVGVEIARIKGLEGKKRRQAATPAVGSVGGEKSKSQ</sequence>
<name>A0A9P6BCC4_9AGAM</name>
<dbReference type="PANTHER" id="PTHR28026">
    <property type="entry name" value="DUF962 DOMAIN PROTEIN (AFU_ORTHOLOGUE AFUA_8G05310)"/>
    <property type="match status" value="1"/>
</dbReference>
<evidence type="ECO:0000256" key="2">
    <source>
        <dbReference type="SAM" id="Phobius"/>
    </source>
</evidence>
<feature type="region of interest" description="Disordered" evidence="1">
    <location>
        <begin position="193"/>
        <end position="212"/>
    </location>
</feature>
<accession>A0A9P6BCC4</accession>
<keyword evidence="4" id="KW-1185">Reference proteome</keyword>
<feature type="transmembrane region" description="Helical" evidence="2">
    <location>
        <begin position="145"/>
        <end position="166"/>
    </location>
</feature>
<organism evidence="3 4">
    <name type="scientific">Hydnum rufescens UP504</name>
    <dbReference type="NCBI Taxonomy" id="1448309"/>
    <lineage>
        <taxon>Eukaryota</taxon>
        <taxon>Fungi</taxon>
        <taxon>Dikarya</taxon>
        <taxon>Basidiomycota</taxon>
        <taxon>Agaricomycotina</taxon>
        <taxon>Agaricomycetes</taxon>
        <taxon>Cantharellales</taxon>
        <taxon>Hydnaceae</taxon>
        <taxon>Hydnum</taxon>
    </lineage>
</organism>
<feature type="transmembrane region" description="Helical" evidence="2">
    <location>
        <begin position="113"/>
        <end position="133"/>
    </location>
</feature>
<dbReference type="PANTHER" id="PTHR28026:SF9">
    <property type="entry name" value="2-HYDROXY-PALMITIC ACID DIOXYGENASE MPO1"/>
    <property type="match status" value="1"/>
</dbReference>
<dbReference type="AlphaFoldDB" id="A0A9P6BCC4"/>
<evidence type="ECO:0000313" key="4">
    <source>
        <dbReference type="Proteomes" id="UP000886523"/>
    </source>
</evidence>
<evidence type="ECO:0008006" key="5">
    <source>
        <dbReference type="Google" id="ProtNLM"/>
    </source>
</evidence>
<evidence type="ECO:0000313" key="3">
    <source>
        <dbReference type="EMBL" id="KAF9520725.1"/>
    </source>
</evidence>
<keyword evidence="2" id="KW-0812">Transmembrane</keyword>
<keyword evidence="2" id="KW-1133">Transmembrane helix</keyword>
<feature type="transmembrane region" description="Helical" evidence="2">
    <location>
        <begin position="24"/>
        <end position="45"/>
    </location>
</feature>
<dbReference type="Proteomes" id="UP000886523">
    <property type="component" value="Unassembled WGS sequence"/>
</dbReference>
<reference evidence="3" key="1">
    <citation type="journal article" date="2020" name="Nat. Commun.">
        <title>Large-scale genome sequencing of mycorrhizal fungi provides insights into the early evolution of symbiotic traits.</title>
        <authorList>
            <person name="Miyauchi S."/>
            <person name="Kiss E."/>
            <person name="Kuo A."/>
            <person name="Drula E."/>
            <person name="Kohler A."/>
            <person name="Sanchez-Garcia M."/>
            <person name="Morin E."/>
            <person name="Andreopoulos B."/>
            <person name="Barry K.W."/>
            <person name="Bonito G."/>
            <person name="Buee M."/>
            <person name="Carver A."/>
            <person name="Chen C."/>
            <person name="Cichocki N."/>
            <person name="Clum A."/>
            <person name="Culley D."/>
            <person name="Crous P.W."/>
            <person name="Fauchery L."/>
            <person name="Girlanda M."/>
            <person name="Hayes R.D."/>
            <person name="Keri Z."/>
            <person name="LaButti K."/>
            <person name="Lipzen A."/>
            <person name="Lombard V."/>
            <person name="Magnuson J."/>
            <person name="Maillard F."/>
            <person name="Murat C."/>
            <person name="Nolan M."/>
            <person name="Ohm R.A."/>
            <person name="Pangilinan J."/>
            <person name="Pereira M.F."/>
            <person name="Perotto S."/>
            <person name="Peter M."/>
            <person name="Pfister S."/>
            <person name="Riley R."/>
            <person name="Sitrit Y."/>
            <person name="Stielow J.B."/>
            <person name="Szollosi G."/>
            <person name="Zifcakova L."/>
            <person name="Stursova M."/>
            <person name="Spatafora J.W."/>
            <person name="Tedersoo L."/>
            <person name="Vaario L.M."/>
            <person name="Yamada A."/>
            <person name="Yan M."/>
            <person name="Wang P."/>
            <person name="Xu J."/>
            <person name="Bruns T."/>
            <person name="Baldrian P."/>
            <person name="Vilgalys R."/>
            <person name="Dunand C."/>
            <person name="Henrissat B."/>
            <person name="Grigoriev I.V."/>
            <person name="Hibbett D."/>
            <person name="Nagy L.G."/>
            <person name="Martin F.M."/>
        </authorList>
    </citation>
    <scope>NUCLEOTIDE SEQUENCE</scope>
    <source>
        <strain evidence="3">UP504</strain>
    </source>
</reference>
<gene>
    <name evidence="3" type="ORF">BS47DRAFT_400650</name>
</gene>
<dbReference type="GO" id="GO:0046521">
    <property type="term" value="P:sphingoid catabolic process"/>
    <property type="evidence" value="ECO:0007669"/>
    <property type="project" value="TreeGrafter"/>
</dbReference>
<evidence type="ECO:0000256" key="1">
    <source>
        <dbReference type="SAM" id="MobiDB-lite"/>
    </source>
</evidence>
<protein>
    <recommendedName>
        <fullName evidence="5">DUF962 domain-containing protein</fullName>
    </recommendedName>
</protein>
<dbReference type="Pfam" id="PF06127">
    <property type="entry name" value="Mpo1-like"/>
    <property type="match status" value="1"/>
</dbReference>
<dbReference type="EMBL" id="MU128910">
    <property type="protein sequence ID" value="KAF9520725.1"/>
    <property type="molecule type" value="Genomic_DNA"/>
</dbReference>
<dbReference type="OrthoDB" id="2124888at2759"/>
<keyword evidence="2" id="KW-0472">Membrane</keyword>
<proteinExistence type="predicted"/>
<dbReference type="GO" id="GO:0005783">
    <property type="term" value="C:endoplasmic reticulum"/>
    <property type="evidence" value="ECO:0007669"/>
    <property type="project" value="TreeGrafter"/>
</dbReference>
<comment type="caution">
    <text evidence="3">The sequence shown here is derived from an EMBL/GenBank/DDBJ whole genome shotgun (WGS) entry which is preliminary data.</text>
</comment>
<feature type="transmembrane region" description="Helical" evidence="2">
    <location>
        <begin position="66"/>
        <end position="82"/>
    </location>
</feature>
<dbReference type="InterPro" id="IPR009305">
    <property type="entry name" value="Mpo1-like"/>
</dbReference>
<dbReference type="GO" id="GO:0016020">
    <property type="term" value="C:membrane"/>
    <property type="evidence" value="ECO:0007669"/>
    <property type="project" value="GOC"/>
</dbReference>